<dbReference type="EMBL" id="CZPT02000153">
    <property type="protein sequence ID" value="SCU64773.1"/>
    <property type="molecule type" value="Genomic_DNA"/>
</dbReference>
<reference evidence="2" key="1">
    <citation type="submission" date="2016-09" db="EMBL/GenBank/DDBJ databases">
        <authorList>
            <person name="Hebert L."/>
            <person name="Moumen B."/>
        </authorList>
    </citation>
    <scope>NUCLEOTIDE SEQUENCE [LARGE SCALE GENOMIC DNA]</scope>
    <source>
        <strain evidence="2">OVI</strain>
    </source>
</reference>
<dbReference type="GeneID" id="92379329"/>
<dbReference type="Proteomes" id="UP000195570">
    <property type="component" value="Unassembled WGS sequence"/>
</dbReference>
<gene>
    <name evidence="2" type="ORF">TEOVI_000538900</name>
</gene>
<comment type="caution">
    <text evidence="2">The sequence shown here is derived from an EMBL/GenBank/DDBJ whole genome shotgun (WGS) entry which is preliminary data.</text>
</comment>
<feature type="region of interest" description="Disordered" evidence="1">
    <location>
        <begin position="33"/>
        <end position="58"/>
    </location>
</feature>
<evidence type="ECO:0000313" key="2">
    <source>
        <dbReference type="EMBL" id="SCU64773.1"/>
    </source>
</evidence>
<sequence>MQHFVKATSQLKLTADSTRYFKENAAKTKTLGKVDKSNCDEPTEEGRGADITDTTAGDEPDIKEFKLKTKTQIKCSSVTSPTTCHNAAISNGGWIEIDISHTMQDVADTTATANTQTHTQTMDFGNDINLLDDNTTNLNAALKNLKNSEPTAACEAKITDYRTTSTVGLFKRLAIKALLQKIDNEKGNNTSDQLRNSPKYFIRRRRQKLQQSSV</sequence>
<dbReference type="VEuPathDB" id="TriTrypDB:TEOVI_000538900"/>
<dbReference type="RefSeq" id="XP_067076474.1">
    <property type="nucleotide sequence ID" value="XM_067220373.1"/>
</dbReference>
<protein>
    <submittedName>
        <fullName evidence="2">Variant surface glycoprotein (VSG), putative</fullName>
    </submittedName>
</protein>
<feature type="compositionally biased region" description="Basic and acidic residues" evidence="1">
    <location>
        <begin position="33"/>
        <end position="50"/>
    </location>
</feature>
<proteinExistence type="predicted"/>
<name>A0A1G4HZI0_TRYEQ</name>
<organism evidence="2 3">
    <name type="scientific">Trypanosoma equiperdum</name>
    <dbReference type="NCBI Taxonomy" id="5694"/>
    <lineage>
        <taxon>Eukaryota</taxon>
        <taxon>Discoba</taxon>
        <taxon>Euglenozoa</taxon>
        <taxon>Kinetoplastea</taxon>
        <taxon>Metakinetoplastina</taxon>
        <taxon>Trypanosomatida</taxon>
        <taxon>Trypanosomatidae</taxon>
        <taxon>Trypanosoma</taxon>
    </lineage>
</organism>
<dbReference type="AlphaFoldDB" id="A0A1G4HZI0"/>
<keyword evidence="3" id="KW-1185">Reference proteome</keyword>
<accession>A0A1G4HZI0</accession>
<evidence type="ECO:0000256" key="1">
    <source>
        <dbReference type="SAM" id="MobiDB-lite"/>
    </source>
</evidence>
<evidence type="ECO:0000313" key="3">
    <source>
        <dbReference type="Proteomes" id="UP000195570"/>
    </source>
</evidence>